<dbReference type="AlphaFoldDB" id="A0A1G7MEG0"/>
<proteinExistence type="predicted"/>
<dbReference type="Proteomes" id="UP000199045">
    <property type="component" value="Unassembled WGS sequence"/>
</dbReference>
<accession>A0A1G7MEG0</accession>
<name>A0A1G7MEG0_CHIFI</name>
<organism evidence="1 2">
    <name type="scientific">Chitinophaga filiformis</name>
    <name type="common">Myxococcus filiformis</name>
    <name type="synonym">Flexibacter filiformis</name>
    <dbReference type="NCBI Taxonomy" id="104663"/>
    <lineage>
        <taxon>Bacteria</taxon>
        <taxon>Pseudomonadati</taxon>
        <taxon>Bacteroidota</taxon>
        <taxon>Chitinophagia</taxon>
        <taxon>Chitinophagales</taxon>
        <taxon>Chitinophagaceae</taxon>
        <taxon>Chitinophaga</taxon>
    </lineage>
</organism>
<dbReference type="RefSeq" id="WP_089830719.1">
    <property type="nucleotide sequence ID" value="NZ_FNBN01000002.1"/>
</dbReference>
<evidence type="ECO:0000313" key="2">
    <source>
        <dbReference type="Proteomes" id="UP000199045"/>
    </source>
</evidence>
<dbReference type="EMBL" id="FNBN01000002">
    <property type="protein sequence ID" value="SDF60198.1"/>
    <property type="molecule type" value="Genomic_DNA"/>
</dbReference>
<sequence length="144" mass="16974">METEQELFELLQIDQYRMVAEAEVLALVHQHEKGFLMDKGKKRAYALGWFYGDPTCGIVDSQNQWAIMAGTDQFVLWDNGEVIPLSFNNAHQMKLDSPNSILILTDPWTEYSAIWSLDVQSRQFEKMKDFPEYREREYTEDIIW</sequence>
<reference evidence="2" key="1">
    <citation type="submission" date="2016-10" db="EMBL/GenBank/DDBJ databases">
        <authorList>
            <person name="Varghese N."/>
            <person name="Submissions S."/>
        </authorList>
    </citation>
    <scope>NUCLEOTIDE SEQUENCE [LARGE SCALE GENOMIC DNA]</scope>
    <source>
        <strain evidence="2">DSM 527</strain>
    </source>
</reference>
<protein>
    <submittedName>
        <fullName evidence="1">Uncharacterized protein</fullName>
    </submittedName>
</protein>
<evidence type="ECO:0000313" key="1">
    <source>
        <dbReference type="EMBL" id="SDF60198.1"/>
    </source>
</evidence>
<dbReference type="OrthoDB" id="1119276at2"/>
<gene>
    <name evidence="1" type="ORF">SAMN04488121_102396</name>
</gene>